<dbReference type="AlphaFoldDB" id="A0A4S8MU13"/>
<accession>A0A4S8MU13</accession>
<proteinExistence type="predicted"/>
<evidence type="ECO:0000313" key="3">
    <source>
        <dbReference type="Proteomes" id="UP000297245"/>
    </source>
</evidence>
<sequence>MQFHMMILVTLAVFAVASPTPAPAAGPSEELVERECPMSLTFSFFLFSPFSGKFRLLVARNVDHLSHYCAMASTSLLDCFLENTHYLSGPCPSSICREIQLFLPHAVQPNTCSLWISQSINPFAFMGNFYLKRRKILGIRPAAFRDFISA</sequence>
<name>A0A4S8MU13_DENBC</name>
<feature type="chain" id="PRO_5020447208" evidence="1">
    <location>
        <begin position="18"/>
        <end position="150"/>
    </location>
</feature>
<dbReference type="Proteomes" id="UP000297245">
    <property type="component" value="Unassembled WGS sequence"/>
</dbReference>
<organism evidence="2 3">
    <name type="scientific">Dendrothele bispora (strain CBS 962.96)</name>
    <dbReference type="NCBI Taxonomy" id="1314807"/>
    <lineage>
        <taxon>Eukaryota</taxon>
        <taxon>Fungi</taxon>
        <taxon>Dikarya</taxon>
        <taxon>Basidiomycota</taxon>
        <taxon>Agaricomycotina</taxon>
        <taxon>Agaricomycetes</taxon>
        <taxon>Agaricomycetidae</taxon>
        <taxon>Agaricales</taxon>
        <taxon>Agaricales incertae sedis</taxon>
        <taxon>Dendrothele</taxon>
    </lineage>
</organism>
<gene>
    <name evidence="2" type="ORF">K435DRAFT_789554</name>
</gene>
<keyword evidence="3" id="KW-1185">Reference proteome</keyword>
<reference evidence="2 3" key="1">
    <citation type="journal article" date="2019" name="Nat. Ecol. Evol.">
        <title>Megaphylogeny resolves global patterns of mushroom evolution.</title>
        <authorList>
            <person name="Varga T."/>
            <person name="Krizsan K."/>
            <person name="Foldi C."/>
            <person name="Dima B."/>
            <person name="Sanchez-Garcia M."/>
            <person name="Sanchez-Ramirez S."/>
            <person name="Szollosi G.J."/>
            <person name="Szarkandi J.G."/>
            <person name="Papp V."/>
            <person name="Albert L."/>
            <person name="Andreopoulos W."/>
            <person name="Angelini C."/>
            <person name="Antonin V."/>
            <person name="Barry K.W."/>
            <person name="Bougher N.L."/>
            <person name="Buchanan P."/>
            <person name="Buyck B."/>
            <person name="Bense V."/>
            <person name="Catcheside P."/>
            <person name="Chovatia M."/>
            <person name="Cooper J."/>
            <person name="Damon W."/>
            <person name="Desjardin D."/>
            <person name="Finy P."/>
            <person name="Geml J."/>
            <person name="Haridas S."/>
            <person name="Hughes K."/>
            <person name="Justo A."/>
            <person name="Karasinski D."/>
            <person name="Kautmanova I."/>
            <person name="Kiss B."/>
            <person name="Kocsube S."/>
            <person name="Kotiranta H."/>
            <person name="LaButti K.M."/>
            <person name="Lechner B.E."/>
            <person name="Liimatainen K."/>
            <person name="Lipzen A."/>
            <person name="Lukacs Z."/>
            <person name="Mihaltcheva S."/>
            <person name="Morgado L.N."/>
            <person name="Niskanen T."/>
            <person name="Noordeloos M.E."/>
            <person name="Ohm R.A."/>
            <person name="Ortiz-Santana B."/>
            <person name="Ovrebo C."/>
            <person name="Racz N."/>
            <person name="Riley R."/>
            <person name="Savchenko A."/>
            <person name="Shiryaev A."/>
            <person name="Soop K."/>
            <person name="Spirin V."/>
            <person name="Szebenyi C."/>
            <person name="Tomsovsky M."/>
            <person name="Tulloss R.E."/>
            <person name="Uehling J."/>
            <person name="Grigoriev I.V."/>
            <person name="Vagvolgyi C."/>
            <person name="Papp T."/>
            <person name="Martin F.M."/>
            <person name="Miettinen O."/>
            <person name="Hibbett D.S."/>
            <person name="Nagy L.G."/>
        </authorList>
    </citation>
    <scope>NUCLEOTIDE SEQUENCE [LARGE SCALE GENOMIC DNA]</scope>
    <source>
        <strain evidence="2 3">CBS 962.96</strain>
    </source>
</reference>
<evidence type="ECO:0000256" key="1">
    <source>
        <dbReference type="SAM" id="SignalP"/>
    </source>
</evidence>
<evidence type="ECO:0000313" key="2">
    <source>
        <dbReference type="EMBL" id="THV06421.1"/>
    </source>
</evidence>
<keyword evidence="1" id="KW-0732">Signal</keyword>
<feature type="signal peptide" evidence="1">
    <location>
        <begin position="1"/>
        <end position="17"/>
    </location>
</feature>
<protein>
    <submittedName>
        <fullName evidence="2">Uncharacterized protein</fullName>
    </submittedName>
</protein>
<dbReference type="EMBL" id="ML179043">
    <property type="protein sequence ID" value="THV06421.1"/>
    <property type="molecule type" value="Genomic_DNA"/>
</dbReference>